<evidence type="ECO:0000256" key="1">
    <source>
        <dbReference type="ARBA" id="ARBA00022723"/>
    </source>
</evidence>
<proteinExistence type="inferred from homology"/>
<dbReference type="CDD" id="cd00143">
    <property type="entry name" value="PP2Cc"/>
    <property type="match status" value="1"/>
</dbReference>
<gene>
    <name evidence="6" type="ORF">PENTCL1PPCAC_13726</name>
</gene>
<dbReference type="InterPro" id="IPR036457">
    <property type="entry name" value="PPM-type-like_dom_sf"/>
</dbReference>
<dbReference type="PANTHER" id="PTHR13832:SF741">
    <property type="entry name" value="PROTEIN PHOSPHATASE FEM-2"/>
    <property type="match status" value="1"/>
</dbReference>
<dbReference type="InterPro" id="IPR015655">
    <property type="entry name" value="PP2C"/>
</dbReference>
<reference evidence="6" key="1">
    <citation type="submission" date="2023-10" db="EMBL/GenBank/DDBJ databases">
        <title>Genome assembly of Pristionchus species.</title>
        <authorList>
            <person name="Yoshida K."/>
            <person name="Sommer R.J."/>
        </authorList>
    </citation>
    <scope>NUCLEOTIDE SEQUENCE</scope>
    <source>
        <strain evidence="6">RS0144</strain>
    </source>
</reference>
<dbReference type="GO" id="GO:0046872">
    <property type="term" value="F:metal ion binding"/>
    <property type="evidence" value="ECO:0007669"/>
    <property type="project" value="UniProtKB-KW"/>
</dbReference>
<keyword evidence="7" id="KW-1185">Reference proteome</keyword>
<evidence type="ECO:0000313" key="7">
    <source>
        <dbReference type="Proteomes" id="UP001432027"/>
    </source>
</evidence>
<dbReference type="PROSITE" id="PS01032">
    <property type="entry name" value="PPM_1"/>
    <property type="match status" value="1"/>
</dbReference>
<name>A0AAV5TG30_9BILA</name>
<feature type="domain" description="PPM-type phosphatase" evidence="5">
    <location>
        <begin position="142"/>
        <end position="417"/>
    </location>
</feature>
<comment type="caution">
    <text evidence="6">The sequence shown here is derived from an EMBL/GenBank/DDBJ whole genome shotgun (WGS) entry which is preliminary data.</text>
</comment>
<dbReference type="PROSITE" id="PS51746">
    <property type="entry name" value="PPM_2"/>
    <property type="match status" value="1"/>
</dbReference>
<evidence type="ECO:0000259" key="5">
    <source>
        <dbReference type="PROSITE" id="PS51746"/>
    </source>
</evidence>
<dbReference type="InterPro" id="IPR001932">
    <property type="entry name" value="PPM-type_phosphatase-like_dom"/>
</dbReference>
<comment type="similarity">
    <text evidence="4">Belongs to the PP2C family.</text>
</comment>
<evidence type="ECO:0000313" key="6">
    <source>
        <dbReference type="EMBL" id="GMS91551.1"/>
    </source>
</evidence>
<dbReference type="Proteomes" id="UP001432027">
    <property type="component" value="Unassembled WGS sequence"/>
</dbReference>
<dbReference type="EMBL" id="BTSX01000003">
    <property type="protein sequence ID" value="GMS91551.1"/>
    <property type="molecule type" value="Genomic_DNA"/>
</dbReference>
<protein>
    <recommendedName>
        <fullName evidence="5">PPM-type phosphatase domain-containing protein</fullName>
    </recommendedName>
</protein>
<keyword evidence="3 4" id="KW-0904">Protein phosphatase</keyword>
<dbReference type="AlphaFoldDB" id="A0AAV5TG30"/>
<dbReference type="PANTHER" id="PTHR13832">
    <property type="entry name" value="PROTEIN PHOSPHATASE 2C"/>
    <property type="match status" value="1"/>
</dbReference>
<keyword evidence="2 4" id="KW-0378">Hydrolase</keyword>
<dbReference type="Pfam" id="PF00481">
    <property type="entry name" value="PP2C"/>
    <property type="match status" value="1"/>
</dbReference>
<dbReference type="GO" id="GO:0004722">
    <property type="term" value="F:protein serine/threonine phosphatase activity"/>
    <property type="evidence" value="ECO:0007669"/>
    <property type="project" value="InterPro"/>
</dbReference>
<dbReference type="InterPro" id="IPR000222">
    <property type="entry name" value="PP2C_BS"/>
</dbReference>
<organism evidence="6 7">
    <name type="scientific">Pristionchus entomophagus</name>
    <dbReference type="NCBI Taxonomy" id="358040"/>
    <lineage>
        <taxon>Eukaryota</taxon>
        <taxon>Metazoa</taxon>
        <taxon>Ecdysozoa</taxon>
        <taxon>Nematoda</taxon>
        <taxon>Chromadorea</taxon>
        <taxon>Rhabditida</taxon>
        <taxon>Rhabditina</taxon>
        <taxon>Diplogasteromorpha</taxon>
        <taxon>Diplogasteroidea</taxon>
        <taxon>Neodiplogasteridae</taxon>
        <taxon>Pristionchus</taxon>
    </lineage>
</organism>
<evidence type="ECO:0000256" key="2">
    <source>
        <dbReference type="ARBA" id="ARBA00022801"/>
    </source>
</evidence>
<evidence type="ECO:0000256" key="3">
    <source>
        <dbReference type="ARBA" id="ARBA00022912"/>
    </source>
</evidence>
<evidence type="ECO:0000256" key="4">
    <source>
        <dbReference type="RuleBase" id="RU003465"/>
    </source>
</evidence>
<sequence>SCSYRSGMLEAIRAYVAELEAEAAAPPRPPAMLPGGLPVPVIRYRAPYTQVPKHDARGDARQLVVEQLSTKQFNPSEVQAIAAAFVDYYADVLHTNYVKYEDGVYETLDGAAGFCKRIGDMVGVFMRKLAAGEADVPEVPPGWSSWHSCAHGERNKRPKMEDRHLAAHDLTLWKEASPEPAVGPDGAAAAPEDPPGLFCVFDGHGGSEVASYATAHMPSAFLEAGGRADEACLRRTFELMDARLSLRCDRESWRSGATAVVAAVNKKQMAMAWCGDSALLVMRSHLVERISKCHSPNDPDEVRRVESVGGVIMSVQGELRVNAVLNVTRSLGDVQGRPMIISVPDTATVERGPADFGLILVCDGVSDELEDADFYAHIKQFCETHPLEDWGQLSSHLCAAARTVGSTDNLTCLFVFLRPPAELWAHFGPDPPSDEDEQQ</sequence>
<dbReference type="SUPFAM" id="SSF81606">
    <property type="entry name" value="PP2C-like"/>
    <property type="match status" value="1"/>
</dbReference>
<dbReference type="Gene3D" id="3.60.40.10">
    <property type="entry name" value="PPM-type phosphatase domain"/>
    <property type="match status" value="1"/>
</dbReference>
<feature type="non-terminal residue" evidence="6">
    <location>
        <position position="1"/>
    </location>
</feature>
<accession>A0AAV5TG30</accession>
<dbReference type="SMART" id="SM00332">
    <property type="entry name" value="PP2Cc"/>
    <property type="match status" value="1"/>
</dbReference>
<keyword evidence="1" id="KW-0479">Metal-binding</keyword>